<dbReference type="Proteomes" id="UP000646308">
    <property type="component" value="Unassembled WGS sequence"/>
</dbReference>
<dbReference type="AlphaFoldDB" id="A0AAW9YVA2"/>
<dbReference type="RefSeq" id="WP_037567695.1">
    <property type="nucleotide sequence ID" value="NZ_CP045927.1"/>
</dbReference>
<proteinExistence type="predicted"/>
<name>A0AAW9YVA2_9STAP</name>
<keyword evidence="1" id="KW-0472">Membrane</keyword>
<dbReference type="GeneID" id="57691642"/>
<feature type="transmembrane region" description="Helical" evidence="1">
    <location>
        <begin position="12"/>
        <end position="34"/>
    </location>
</feature>
<evidence type="ECO:0000313" key="2">
    <source>
        <dbReference type="EMBL" id="NJI03647.1"/>
    </source>
</evidence>
<sequence length="65" mass="7456">MKLFCKSGFTLPIVFALFSIYLLVTSFYLVVFSLKLNALDALNDYYDKAIDTLVSERKSNIEHSK</sequence>
<evidence type="ECO:0000256" key="1">
    <source>
        <dbReference type="SAM" id="Phobius"/>
    </source>
</evidence>
<evidence type="ECO:0000313" key="3">
    <source>
        <dbReference type="Proteomes" id="UP000646308"/>
    </source>
</evidence>
<organism evidence="2 3">
    <name type="scientific">Staphylococcus agnetis</name>
    <dbReference type="NCBI Taxonomy" id="985762"/>
    <lineage>
        <taxon>Bacteria</taxon>
        <taxon>Bacillati</taxon>
        <taxon>Bacillota</taxon>
        <taxon>Bacilli</taxon>
        <taxon>Bacillales</taxon>
        <taxon>Staphylococcaceae</taxon>
        <taxon>Staphylococcus</taxon>
    </lineage>
</organism>
<protein>
    <submittedName>
        <fullName evidence="2">Uncharacterized protein</fullName>
    </submittedName>
</protein>
<accession>A0AAW9YVA2</accession>
<keyword evidence="1" id="KW-0812">Transmembrane</keyword>
<dbReference type="EMBL" id="WMFL01000088">
    <property type="protein sequence ID" value="NJI03647.1"/>
    <property type="molecule type" value="Genomic_DNA"/>
</dbReference>
<reference evidence="2" key="1">
    <citation type="submission" date="2019-11" db="EMBL/GenBank/DDBJ databases">
        <title>Whole genome comparisons of Staphylococcus agnetis isolates from cattle and chickens.</title>
        <authorList>
            <person name="Rhoads D."/>
            <person name="Shwani A."/>
            <person name="Adkins P."/>
            <person name="Calcutt M."/>
            <person name="Middleton J."/>
        </authorList>
    </citation>
    <scope>NUCLEOTIDE SEQUENCE</scope>
    <source>
        <strain evidence="2">1387</strain>
    </source>
</reference>
<keyword evidence="1" id="KW-1133">Transmembrane helix</keyword>
<gene>
    <name evidence="2" type="ORF">GLV84_12475</name>
</gene>
<comment type="caution">
    <text evidence="2">The sequence shown here is derived from an EMBL/GenBank/DDBJ whole genome shotgun (WGS) entry which is preliminary data.</text>
</comment>